<keyword evidence="4 8" id="KW-0418">Kinase</keyword>
<dbReference type="PIRSF" id="PIRSF000535">
    <property type="entry name" value="1PFK/6PFK/LacC"/>
    <property type="match status" value="1"/>
</dbReference>
<dbReference type="SUPFAM" id="SSF53613">
    <property type="entry name" value="Ribokinase-like"/>
    <property type="match status" value="1"/>
</dbReference>
<dbReference type="AlphaFoldDB" id="A0A1G9ICS6"/>
<dbReference type="PROSITE" id="PS00584">
    <property type="entry name" value="PFKB_KINASES_2"/>
    <property type="match status" value="1"/>
</dbReference>
<dbReference type="GO" id="GO:0016301">
    <property type="term" value="F:kinase activity"/>
    <property type="evidence" value="ECO:0007669"/>
    <property type="project" value="UniProtKB-KW"/>
</dbReference>
<dbReference type="GO" id="GO:0005524">
    <property type="term" value="F:ATP binding"/>
    <property type="evidence" value="ECO:0007669"/>
    <property type="project" value="UniProtKB-KW"/>
</dbReference>
<evidence type="ECO:0000313" key="8">
    <source>
        <dbReference type="EMBL" id="SDL23031.1"/>
    </source>
</evidence>
<feature type="domain" description="Carbohydrate kinase PfkB" evidence="7">
    <location>
        <begin position="9"/>
        <end position="291"/>
    </location>
</feature>
<evidence type="ECO:0000256" key="1">
    <source>
        <dbReference type="ARBA" id="ARBA00010688"/>
    </source>
</evidence>
<dbReference type="EMBL" id="FNGP01000001">
    <property type="protein sequence ID" value="SDL23031.1"/>
    <property type="molecule type" value="Genomic_DNA"/>
</dbReference>
<evidence type="ECO:0000259" key="7">
    <source>
        <dbReference type="Pfam" id="PF00294"/>
    </source>
</evidence>
<gene>
    <name evidence="8" type="ORF">SAMN04488242_0865</name>
</gene>
<evidence type="ECO:0000256" key="6">
    <source>
        <dbReference type="PIRNR" id="PIRNR000535"/>
    </source>
</evidence>
<dbReference type="InterPro" id="IPR029056">
    <property type="entry name" value="Ribokinase-like"/>
</dbReference>
<dbReference type="Proteomes" id="UP000199475">
    <property type="component" value="Unassembled WGS sequence"/>
</dbReference>
<dbReference type="InterPro" id="IPR017583">
    <property type="entry name" value="Tagatose/fructose_Pkinase"/>
</dbReference>
<dbReference type="PANTHER" id="PTHR46566:SF2">
    <property type="entry name" value="ATP-DEPENDENT 6-PHOSPHOFRUCTOKINASE ISOZYME 2"/>
    <property type="match status" value="1"/>
</dbReference>
<keyword evidence="5" id="KW-0067">ATP-binding</keyword>
<keyword evidence="3" id="KW-0547">Nucleotide-binding</keyword>
<proteinExistence type="inferred from homology"/>
<keyword evidence="9" id="KW-1185">Reference proteome</keyword>
<dbReference type="InterPro" id="IPR011611">
    <property type="entry name" value="PfkB_dom"/>
</dbReference>
<name>A0A1G9ICS6_9ACTN</name>
<dbReference type="GO" id="GO:0016773">
    <property type="term" value="F:phosphotransferase activity, alcohol group as acceptor"/>
    <property type="evidence" value="ECO:0007669"/>
    <property type="project" value="InterPro"/>
</dbReference>
<keyword evidence="2 6" id="KW-0808">Transferase</keyword>
<sequence length="311" mass="32767">MLVVCMNPTMDRQVFLPELRPGSVSRATRNRRLAGGKPVDVLRAMAAHEFRPTLLVVLPEHNEGYLELLREEGLDAETHEVPGHLRETIICYEDSGRSTVINGQGQPMTDATWQPLRDALVRRAADEDWVVLSGSFPPGVSADQVARLVADLRAAGAKVALDTGPAWLAAALPAGPDLITPNLAEAQQALSAQHSVEAVEFGHGALDEALTTARELAARGVRYVVVTVGSAGAAWATPDASGTCASLEVETVNPIGAGDAFLGGLLATLAGGDDFAEAVAMGTATAASAVLQWIPGRADAAQVREFRERLR</sequence>
<evidence type="ECO:0000256" key="2">
    <source>
        <dbReference type="ARBA" id="ARBA00022679"/>
    </source>
</evidence>
<dbReference type="Pfam" id="PF00294">
    <property type="entry name" value="PfkB"/>
    <property type="match status" value="1"/>
</dbReference>
<evidence type="ECO:0000256" key="4">
    <source>
        <dbReference type="ARBA" id="ARBA00022777"/>
    </source>
</evidence>
<dbReference type="InterPro" id="IPR002173">
    <property type="entry name" value="Carboh/pur_kinase_PfkB_CS"/>
</dbReference>
<dbReference type="RefSeq" id="WP_176761654.1">
    <property type="nucleotide sequence ID" value="NZ_FNGP01000001.1"/>
</dbReference>
<comment type="similarity">
    <text evidence="1">Belongs to the carbohydrate kinase PfkB family.</text>
</comment>
<evidence type="ECO:0000256" key="3">
    <source>
        <dbReference type="ARBA" id="ARBA00022741"/>
    </source>
</evidence>
<dbReference type="GO" id="GO:0005975">
    <property type="term" value="P:carbohydrate metabolic process"/>
    <property type="evidence" value="ECO:0007669"/>
    <property type="project" value="InterPro"/>
</dbReference>
<reference evidence="8 9" key="1">
    <citation type="submission" date="2016-10" db="EMBL/GenBank/DDBJ databases">
        <authorList>
            <person name="de Groot N.N."/>
        </authorList>
    </citation>
    <scope>NUCLEOTIDE SEQUENCE [LARGE SCALE GENOMIC DNA]</scope>
    <source>
        <strain evidence="8 9">CGMCC 1.9159</strain>
    </source>
</reference>
<dbReference type="Gene3D" id="3.40.1190.20">
    <property type="match status" value="1"/>
</dbReference>
<dbReference type="PANTHER" id="PTHR46566">
    <property type="entry name" value="1-PHOSPHOFRUCTOKINASE-RELATED"/>
    <property type="match status" value="1"/>
</dbReference>
<organism evidence="8 9">
    <name type="scientific">Tessaracoccus oleiagri</name>
    <dbReference type="NCBI Taxonomy" id="686624"/>
    <lineage>
        <taxon>Bacteria</taxon>
        <taxon>Bacillati</taxon>
        <taxon>Actinomycetota</taxon>
        <taxon>Actinomycetes</taxon>
        <taxon>Propionibacteriales</taxon>
        <taxon>Propionibacteriaceae</taxon>
        <taxon>Tessaracoccus</taxon>
    </lineage>
</organism>
<accession>A0A1G9ICS6</accession>
<evidence type="ECO:0000313" key="9">
    <source>
        <dbReference type="Proteomes" id="UP000199475"/>
    </source>
</evidence>
<dbReference type="STRING" id="686624.SAMN04488242_0865"/>
<protein>
    <submittedName>
        <fullName evidence="8">1-phosphofructokinase</fullName>
    </submittedName>
</protein>
<evidence type="ECO:0000256" key="5">
    <source>
        <dbReference type="ARBA" id="ARBA00022840"/>
    </source>
</evidence>